<feature type="compositionally biased region" description="Pro residues" evidence="1">
    <location>
        <begin position="223"/>
        <end position="232"/>
    </location>
</feature>
<feature type="compositionally biased region" description="Low complexity" evidence="1">
    <location>
        <begin position="183"/>
        <end position="222"/>
    </location>
</feature>
<dbReference type="AlphaFoldDB" id="A0A4R8VDC5"/>
<keyword evidence="2" id="KW-1133">Transmembrane helix</keyword>
<feature type="transmembrane region" description="Helical" evidence="2">
    <location>
        <begin position="65"/>
        <end position="88"/>
    </location>
</feature>
<evidence type="ECO:0000313" key="4">
    <source>
        <dbReference type="EMBL" id="TFB80150.1"/>
    </source>
</evidence>
<keyword evidence="2" id="KW-0812">Transmembrane</keyword>
<keyword evidence="5" id="KW-1185">Reference proteome</keyword>
<accession>A0A4R8VDC5</accession>
<feature type="transmembrane region" description="Helical" evidence="2">
    <location>
        <begin position="109"/>
        <end position="131"/>
    </location>
</feature>
<feature type="transmembrane region" description="Helical" evidence="2">
    <location>
        <begin position="357"/>
        <end position="379"/>
    </location>
</feature>
<comment type="caution">
    <text evidence="4">The sequence shown here is derived from an EMBL/GenBank/DDBJ whole genome shotgun (WGS) entry which is preliminary data.</text>
</comment>
<feature type="domain" description="Phage shock protein PspC N-terminal" evidence="3">
    <location>
        <begin position="44"/>
        <end position="94"/>
    </location>
</feature>
<dbReference type="Proteomes" id="UP000298488">
    <property type="component" value="Unassembled WGS sequence"/>
</dbReference>
<dbReference type="Pfam" id="PF04024">
    <property type="entry name" value="PspC"/>
    <property type="match status" value="1"/>
</dbReference>
<dbReference type="OrthoDB" id="7359894at2"/>
<name>A0A4R8VDC5_9MICO</name>
<dbReference type="InterPro" id="IPR007168">
    <property type="entry name" value="Phageshock_PspC_N"/>
</dbReference>
<evidence type="ECO:0000256" key="1">
    <source>
        <dbReference type="SAM" id="MobiDB-lite"/>
    </source>
</evidence>
<feature type="region of interest" description="Disordered" evidence="1">
    <location>
        <begin position="1"/>
        <end position="29"/>
    </location>
</feature>
<feature type="region of interest" description="Disordered" evidence="1">
    <location>
        <begin position="179"/>
        <end position="234"/>
    </location>
</feature>
<evidence type="ECO:0000313" key="5">
    <source>
        <dbReference type="Proteomes" id="UP000298488"/>
    </source>
</evidence>
<feature type="transmembrane region" description="Helical" evidence="2">
    <location>
        <begin position="295"/>
        <end position="317"/>
    </location>
</feature>
<feature type="transmembrane region" description="Helical" evidence="2">
    <location>
        <begin position="323"/>
        <end position="345"/>
    </location>
</feature>
<protein>
    <submittedName>
        <fullName evidence="4">PspC domain-containing protein</fullName>
    </submittedName>
</protein>
<organism evidence="4 5">
    <name type="scientific">Terrimesophilobacter mesophilus</name>
    <dbReference type="NCBI Taxonomy" id="433647"/>
    <lineage>
        <taxon>Bacteria</taxon>
        <taxon>Bacillati</taxon>
        <taxon>Actinomycetota</taxon>
        <taxon>Actinomycetes</taxon>
        <taxon>Micrococcales</taxon>
        <taxon>Microbacteriaceae</taxon>
        <taxon>Terrimesophilobacter</taxon>
    </lineage>
</organism>
<reference evidence="4 5" key="1">
    <citation type="submission" date="2019-03" db="EMBL/GenBank/DDBJ databases">
        <title>Genomics of glacier-inhabiting Cryobacterium strains.</title>
        <authorList>
            <person name="Liu Q."/>
            <person name="Xin Y.-H."/>
        </authorList>
    </citation>
    <scope>NUCLEOTIDE SEQUENCE [LARGE SCALE GENOMIC DNA]</scope>
    <source>
        <strain evidence="4 5">CGMCC 1.10440</strain>
    </source>
</reference>
<feature type="transmembrane region" description="Helical" evidence="2">
    <location>
        <begin position="151"/>
        <end position="170"/>
    </location>
</feature>
<evidence type="ECO:0000256" key="2">
    <source>
        <dbReference type="SAM" id="Phobius"/>
    </source>
</evidence>
<evidence type="ECO:0000259" key="3">
    <source>
        <dbReference type="Pfam" id="PF04024"/>
    </source>
</evidence>
<keyword evidence="2" id="KW-0472">Membrane</keyword>
<proteinExistence type="predicted"/>
<gene>
    <name evidence="4" type="ORF">E3N84_08940</name>
</gene>
<sequence length="507" mass="53225">MAASAPVRDDEVMPTKTKTAPPPPPAPTASSRFFDWMRGLGVTREPGWIGGVCAGVAARLGIDPIIVRGIAVVVAVLGGPALLLYAAAWLLLPDADNRIHLERVFRGEFYGAVAGIGVVVLLALLPISQGFWFSGPWFWDGPYWGASVLRVLWTLAIVGGAIWLVIWLAMRANQRPGARPMGAASATASPAPASADATDASETDAGATAAAAATTDATAIPEPIAPPAPPSDPDGLAAWKEQQAAWRREHAAWRAQQSEASRAAWLEQRRIRNHDHAERRAEWERKHIRTRSNPLFTAVAIGVALVAGAATALAVGAGEWTPVATITGLAVTLGVLGLAIVFNGFSGRTSGGSSGVAVLVVFALIFTSFFGWVGGPVLVDRDTAWSPSYSDGDSQHRTVISGDAELDLRDYFAGASSASEDDDGLISLTVIAGNADVIVPADASTDVRGHAVAGSVTFDTDPQRSRDGAVVRLNQSFEPLDGTDPDLEITVEIWVISGDLSVRQATR</sequence>
<dbReference type="EMBL" id="SOFI01000003">
    <property type="protein sequence ID" value="TFB80150.1"/>
    <property type="molecule type" value="Genomic_DNA"/>
</dbReference>